<keyword evidence="6 8" id="KW-0326">Glycosidase</keyword>
<evidence type="ECO:0000313" key="11">
    <source>
        <dbReference type="Proteomes" id="UP000594261"/>
    </source>
</evidence>
<dbReference type="EMBL" id="LRBV02000008">
    <property type="status" value="NOT_ANNOTATED_CDS"/>
    <property type="molecule type" value="Genomic_DNA"/>
</dbReference>
<dbReference type="PANTHER" id="PTHR31375">
    <property type="match status" value="1"/>
</dbReference>
<keyword evidence="5 8" id="KW-0378">Hydrolase</keyword>
<evidence type="ECO:0000256" key="1">
    <source>
        <dbReference type="ARBA" id="ARBA00004191"/>
    </source>
</evidence>
<dbReference type="Pfam" id="PF00295">
    <property type="entry name" value="Glyco_hydro_28"/>
    <property type="match status" value="1"/>
</dbReference>
<feature type="chain" id="PRO_5029504645" description="Polygalacturonase" evidence="9">
    <location>
        <begin position="26"/>
        <end position="156"/>
    </location>
</feature>
<name>A0A7N2MAT0_QUELO</name>
<evidence type="ECO:0000256" key="3">
    <source>
        <dbReference type="ARBA" id="ARBA00022512"/>
    </source>
</evidence>
<sequence>MGSISVFRCVYLVFLLAFISEVGFGKMVFNVMNDGAIADGITDNSKVFENVFNKACQSEGRNLMLIPRGTYMLGPIVLKEPCKGQVEIQIIGTLKALTNKVSTINVNHWITFQYIDRLVLRGGGKLDGQGASAWDDNTCIKNPNCKALPIIMFTIL</sequence>
<feature type="signal peptide" evidence="9">
    <location>
        <begin position="1"/>
        <end position="25"/>
    </location>
</feature>
<dbReference type="SUPFAM" id="SSF51126">
    <property type="entry name" value="Pectin lyase-like"/>
    <property type="match status" value="1"/>
</dbReference>
<evidence type="ECO:0000256" key="2">
    <source>
        <dbReference type="ARBA" id="ARBA00008834"/>
    </source>
</evidence>
<dbReference type="Proteomes" id="UP000594261">
    <property type="component" value="Chromosome 8"/>
</dbReference>
<evidence type="ECO:0000256" key="6">
    <source>
        <dbReference type="ARBA" id="ARBA00023295"/>
    </source>
</evidence>
<keyword evidence="11" id="KW-1185">Reference proteome</keyword>
<dbReference type="AlphaFoldDB" id="A0A7N2MAT0"/>
<dbReference type="InterPro" id="IPR011050">
    <property type="entry name" value="Pectin_lyase_fold/virulence"/>
</dbReference>
<dbReference type="Gramene" id="QL08p008441:mrna">
    <property type="protein sequence ID" value="QL08p008441:mrna"/>
    <property type="gene ID" value="QL08p008441"/>
</dbReference>
<dbReference type="GO" id="GO:0004650">
    <property type="term" value="F:polygalacturonase activity"/>
    <property type="evidence" value="ECO:0007669"/>
    <property type="project" value="InterPro"/>
</dbReference>
<evidence type="ECO:0000256" key="8">
    <source>
        <dbReference type="RuleBase" id="RU361169"/>
    </source>
</evidence>
<dbReference type="InParanoid" id="A0A7N2MAT0"/>
<dbReference type="Gene3D" id="2.160.20.10">
    <property type="entry name" value="Single-stranded right-handed beta-helix, Pectin lyase-like"/>
    <property type="match status" value="1"/>
</dbReference>
<evidence type="ECO:0000256" key="7">
    <source>
        <dbReference type="ARBA" id="ARBA00023316"/>
    </source>
</evidence>
<keyword evidence="9" id="KW-0732">Signal</keyword>
<evidence type="ECO:0000313" key="10">
    <source>
        <dbReference type="EnsemblPlants" id="QL08p008441:mrna"/>
    </source>
</evidence>
<dbReference type="InterPro" id="IPR012334">
    <property type="entry name" value="Pectin_lyas_fold"/>
</dbReference>
<reference evidence="10 11" key="1">
    <citation type="journal article" date="2016" name="G3 (Bethesda)">
        <title>First Draft Assembly and Annotation of the Genome of a California Endemic Oak Quercus lobata Nee (Fagaceae).</title>
        <authorList>
            <person name="Sork V.L."/>
            <person name="Fitz-Gibbon S.T."/>
            <person name="Puiu D."/>
            <person name="Crepeau M."/>
            <person name="Gugger P.F."/>
            <person name="Sherman R."/>
            <person name="Stevens K."/>
            <person name="Langley C.H."/>
            <person name="Pellegrini M."/>
            <person name="Salzberg S.L."/>
        </authorList>
    </citation>
    <scope>NUCLEOTIDE SEQUENCE [LARGE SCALE GENOMIC DNA]</scope>
    <source>
        <strain evidence="10 11">cv. SW786</strain>
    </source>
</reference>
<protein>
    <recommendedName>
        <fullName evidence="12">Polygalacturonase</fullName>
    </recommendedName>
</protein>
<keyword evidence="7" id="KW-0961">Cell wall biogenesis/degradation</keyword>
<evidence type="ECO:0000256" key="5">
    <source>
        <dbReference type="ARBA" id="ARBA00022801"/>
    </source>
</evidence>
<dbReference type="GO" id="GO:0005975">
    <property type="term" value="P:carbohydrate metabolic process"/>
    <property type="evidence" value="ECO:0007669"/>
    <property type="project" value="InterPro"/>
</dbReference>
<proteinExistence type="inferred from homology"/>
<keyword evidence="4" id="KW-0964">Secreted</keyword>
<comment type="subcellular location">
    <subcellularLocation>
        <location evidence="1">Secreted</location>
        <location evidence="1">Cell wall</location>
    </subcellularLocation>
</comment>
<evidence type="ECO:0000256" key="4">
    <source>
        <dbReference type="ARBA" id="ARBA00022525"/>
    </source>
</evidence>
<organism evidence="10 11">
    <name type="scientific">Quercus lobata</name>
    <name type="common">Valley oak</name>
    <dbReference type="NCBI Taxonomy" id="97700"/>
    <lineage>
        <taxon>Eukaryota</taxon>
        <taxon>Viridiplantae</taxon>
        <taxon>Streptophyta</taxon>
        <taxon>Embryophyta</taxon>
        <taxon>Tracheophyta</taxon>
        <taxon>Spermatophyta</taxon>
        <taxon>Magnoliopsida</taxon>
        <taxon>eudicotyledons</taxon>
        <taxon>Gunneridae</taxon>
        <taxon>Pentapetalae</taxon>
        <taxon>rosids</taxon>
        <taxon>fabids</taxon>
        <taxon>Fagales</taxon>
        <taxon>Fagaceae</taxon>
        <taxon>Quercus</taxon>
    </lineage>
</organism>
<dbReference type="GO" id="GO:0071555">
    <property type="term" value="P:cell wall organization"/>
    <property type="evidence" value="ECO:0007669"/>
    <property type="project" value="UniProtKB-KW"/>
</dbReference>
<comment type="similarity">
    <text evidence="2 8">Belongs to the glycosyl hydrolase 28 family.</text>
</comment>
<accession>A0A7N2MAT0</accession>
<dbReference type="EnsemblPlants" id="QL08p008441:mrna">
    <property type="protein sequence ID" value="QL08p008441:mrna"/>
    <property type="gene ID" value="QL08p008441"/>
</dbReference>
<evidence type="ECO:0008006" key="12">
    <source>
        <dbReference type="Google" id="ProtNLM"/>
    </source>
</evidence>
<keyword evidence="3" id="KW-0134">Cell wall</keyword>
<dbReference type="InterPro" id="IPR000743">
    <property type="entry name" value="Glyco_hydro_28"/>
</dbReference>
<evidence type="ECO:0000256" key="9">
    <source>
        <dbReference type="SAM" id="SignalP"/>
    </source>
</evidence>
<dbReference type="OMA" id="QNNCART"/>
<reference evidence="10" key="2">
    <citation type="submission" date="2021-01" db="UniProtKB">
        <authorList>
            <consortium name="EnsemblPlants"/>
        </authorList>
    </citation>
    <scope>IDENTIFICATION</scope>
</reference>